<dbReference type="Gene3D" id="3.30.428.10">
    <property type="entry name" value="HIT-like"/>
    <property type="match status" value="1"/>
</dbReference>
<dbReference type="InterPro" id="IPR001310">
    <property type="entry name" value="Histidine_triad_HIT"/>
</dbReference>
<dbReference type="Proteomes" id="UP000178106">
    <property type="component" value="Unassembled WGS sequence"/>
</dbReference>
<feature type="short sequence motif" description="Histidine triad motif" evidence="2 3">
    <location>
        <begin position="85"/>
        <end position="89"/>
    </location>
</feature>
<dbReference type="GO" id="GO:0003824">
    <property type="term" value="F:catalytic activity"/>
    <property type="evidence" value="ECO:0007669"/>
    <property type="project" value="InterPro"/>
</dbReference>
<gene>
    <name evidence="5" type="ORF">A2494_03335</name>
</gene>
<feature type="domain" description="HIT" evidence="4">
    <location>
        <begin position="1"/>
        <end position="101"/>
    </location>
</feature>
<dbReference type="AlphaFoldDB" id="A0A1G2DVV8"/>
<evidence type="ECO:0000256" key="2">
    <source>
        <dbReference type="PIRSR" id="PIRSR601310-3"/>
    </source>
</evidence>
<evidence type="ECO:0000259" key="4">
    <source>
        <dbReference type="PROSITE" id="PS51084"/>
    </source>
</evidence>
<dbReference type="PROSITE" id="PS51084">
    <property type="entry name" value="HIT_2"/>
    <property type="match status" value="1"/>
</dbReference>
<proteinExistence type="predicted"/>
<accession>A0A1G2DVV8</accession>
<dbReference type="InterPro" id="IPR011146">
    <property type="entry name" value="HIT-like"/>
</dbReference>
<dbReference type="GO" id="GO:0009117">
    <property type="term" value="P:nucleotide metabolic process"/>
    <property type="evidence" value="ECO:0007669"/>
    <property type="project" value="TreeGrafter"/>
</dbReference>
<reference evidence="5 6" key="1">
    <citation type="journal article" date="2016" name="Nat. Commun.">
        <title>Thousands of microbial genomes shed light on interconnected biogeochemical processes in an aquifer system.</title>
        <authorList>
            <person name="Anantharaman K."/>
            <person name="Brown C.T."/>
            <person name="Hug L.A."/>
            <person name="Sharon I."/>
            <person name="Castelle C.J."/>
            <person name="Probst A.J."/>
            <person name="Thomas B.C."/>
            <person name="Singh A."/>
            <person name="Wilkins M.J."/>
            <person name="Karaoz U."/>
            <person name="Brodie E.L."/>
            <person name="Williams K.H."/>
            <person name="Hubbard S.S."/>
            <person name="Banfield J.F."/>
        </authorList>
    </citation>
    <scope>NUCLEOTIDE SEQUENCE [LARGE SCALE GENOMIC DNA]</scope>
</reference>
<sequence length="129" mass="15028">MTDLPQSPKEAIFYEDEYVYACLALYPLTKGHTVIVWKERISDIHSLSDTEYGHLMHVVDRVRDALLRTLEVEKIYMMYMDEIKHVHWHLVPRYDEEGVNVLLHSPKQASDFSLANVVRGNIVDVDTRG</sequence>
<evidence type="ECO:0000256" key="1">
    <source>
        <dbReference type="PIRSR" id="PIRSR601310-1"/>
    </source>
</evidence>
<dbReference type="EMBL" id="MHLU01000152">
    <property type="protein sequence ID" value="OGZ17030.1"/>
    <property type="molecule type" value="Genomic_DNA"/>
</dbReference>
<dbReference type="InterPro" id="IPR036265">
    <property type="entry name" value="HIT-like_sf"/>
</dbReference>
<dbReference type="Pfam" id="PF01230">
    <property type="entry name" value="HIT"/>
    <property type="match status" value="1"/>
</dbReference>
<comment type="caution">
    <text evidence="5">The sequence shown here is derived from an EMBL/GenBank/DDBJ whole genome shotgun (WGS) entry which is preliminary data.</text>
</comment>
<evidence type="ECO:0000313" key="5">
    <source>
        <dbReference type="EMBL" id="OGZ17030.1"/>
    </source>
</evidence>
<organism evidence="5 6">
    <name type="scientific">Candidatus Lloydbacteria bacterium RIFOXYC12_FULL_46_25</name>
    <dbReference type="NCBI Taxonomy" id="1798670"/>
    <lineage>
        <taxon>Bacteria</taxon>
        <taxon>Candidatus Lloydiibacteriota</taxon>
    </lineage>
</organism>
<dbReference type="PANTHER" id="PTHR46648:SF1">
    <property type="entry name" value="ADENOSINE 5'-MONOPHOSPHORAMIDASE HNT1"/>
    <property type="match status" value="1"/>
</dbReference>
<feature type="active site" description="Tele-AMP-histidine intermediate" evidence="1">
    <location>
        <position position="87"/>
    </location>
</feature>
<evidence type="ECO:0000256" key="3">
    <source>
        <dbReference type="PROSITE-ProRule" id="PRU00464"/>
    </source>
</evidence>
<protein>
    <recommendedName>
        <fullName evidence="4">HIT domain-containing protein</fullName>
    </recommendedName>
</protein>
<name>A0A1G2DVV8_9BACT</name>
<dbReference type="SUPFAM" id="SSF54197">
    <property type="entry name" value="HIT-like"/>
    <property type="match status" value="1"/>
</dbReference>
<dbReference type="PANTHER" id="PTHR46648">
    <property type="entry name" value="HIT FAMILY PROTEIN 1"/>
    <property type="match status" value="1"/>
</dbReference>
<evidence type="ECO:0000313" key="6">
    <source>
        <dbReference type="Proteomes" id="UP000178106"/>
    </source>
</evidence>